<dbReference type="KEGG" id="sze:AW14_03870"/>
<dbReference type="Pfam" id="PF18962">
    <property type="entry name" value="Por_Secre_tail"/>
    <property type="match status" value="1"/>
</dbReference>
<feature type="chain" id="PRO_5002183878" evidence="2">
    <location>
        <begin position="20"/>
        <end position="599"/>
    </location>
</feature>
<sequence length="599" mass="63802">MKKITLFFISLLTFCYGYAQDLVMTVSVPSGTTSCRLSGAFWGWDPAGGPVGVDNGNDTFTFTLSPAPGANMEYLYTINGSGVYEDLKDNAANSECTGRINSGNMVTDYSSYANRVWKTSDSLIWNEIYDDCSEATISNEVNSNYCSTEIFHLGLPAEVNSAVNLTIEKTSATTTKITVAASDITFLDIIGTPIAGGAATKSANDTSVSGEISTTLTWASTPPTDVVIQFIQWRKTSTGGATWQFNNATTPFEGVCGPAALPEEDTSLSDLQIDNVTISGFSSTTKDYTVELPDASSIPQVTLVTPTNTNATVGTITQASAVPGSATFNVTAENNVNVATYTINFIIPSPQVAAPTPPARNAADVVSIYSDAYAVIPAINLDQGWCGANAIAATTADGNAVLAYKNQACQGIDFDANRQDLTGFTHLHVDLFVKAGTDLVGKVFNIKTVPGTGAESVFPIDLNALNPQPVPGTWYSYDMPITFSGPTAATRQVGITSNLNNVVWYDNLYFHKNTTLAIKNFEIAGLNVYPNPAQDSWTVKTQNIKMSSIEVFDILGKNVISLKPETTEATINASQLKSGLYFAKINTANGSNSLKLVKQ</sequence>
<name>A0A0C5W6V8_9FLAO</name>
<dbReference type="NCBIfam" id="TIGR04183">
    <property type="entry name" value="Por_Secre_tail"/>
    <property type="match status" value="1"/>
</dbReference>
<dbReference type="PROSITE" id="PS51257">
    <property type="entry name" value="PROKAR_LIPOPROTEIN"/>
    <property type="match status" value="1"/>
</dbReference>
<dbReference type="STRING" id="1454006.AW14_03870"/>
<evidence type="ECO:0000256" key="1">
    <source>
        <dbReference type="ARBA" id="ARBA00022729"/>
    </source>
</evidence>
<protein>
    <submittedName>
        <fullName evidence="4">Fibronectin</fullName>
    </submittedName>
</protein>
<keyword evidence="5" id="KW-1185">Reference proteome</keyword>
<feature type="domain" description="Secretion system C-terminal sorting" evidence="3">
    <location>
        <begin position="528"/>
        <end position="596"/>
    </location>
</feature>
<feature type="signal peptide" evidence="2">
    <location>
        <begin position="1"/>
        <end position="19"/>
    </location>
</feature>
<gene>
    <name evidence="4" type="ORF">AW14_03870</name>
</gene>
<evidence type="ECO:0000256" key="2">
    <source>
        <dbReference type="SAM" id="SignalP"/>
    </source>
</evidence>
<dbReference type="EMBL" id="CP007202">
    <property type="protein sequence ID" value="AJR02903.1"/>
    <property type="molecule type" value="Genomic_DNA"/>
</dbReference>
<proteinExistence type="predicted"/>
<organism evidence="4 5">
    <name type="scientific">Siansivirga zeaxanthinifaciens CC-SAMT-1</name>
    <dbReference type="NCBI Taxonomy" id="1454006"/>
    <lineage>
        <taxon>Bacteria</taxon>
        <taxon>Pseudomonadati</taxon>
        <taxon>Bacteroidota</taxon>
        <taxon>Flavobacteriia</taxon>
        <taxon>Flavobacteriales</taxon>
        <taxon>Flavobacteriaceae</taxon>
        <taxon>Siansivirga</taxon>
    </lineage>
</organism>
<dbReference type="AlphaFoldDB" id="A0A0C5W6V8"/>
<evidence type="ECO:0000313" key="5">
    <source>
        <dbReference type="Proteomes" id="UP000032229"/>
    </source>
</evidence>
<keyword evidence="1 2" id="KW-0732">Signal</keyword>
<dbReference type="InterPro" id="IPR026444">
    <property type="entry name" value="Secre_tail"/>
</dbReference>
<dbReference type="HOGENOM" id="CLU_510722_0_0_10"/>
<evidence type="ECO:0000313" key="4">
    <source>
        <dbReference type="EMBL" id="AJR02903.1"/>
    </source>
</evidence>
<reference evidence="4 5" key="1">
    <citation type="submission" date="2014-02" db="EMBL/GenBank/DDBJ databases">
        <authorList>
            <person name="Young C.-C."/>
            <person name="Hameed A."/>
            <person name="Huang H.-C."/>
            <person name="Shahina M."/>
        </authorList>
    </citation>
    <scope>NUCLEOTIDE SEQUENCE [LARGE SCALE GENOMIC DNA]</scope>
    <source>
        <strain evidence="4 5">CC-SAMT-1</strain>
    </source>
</reference>
<evidence type="ECO:0000259" key="3">
    <source>
        <dbReference type="Pfam" id="PF18962"/>
    </source>
</evidence>
<dbReference type="Proteomes" id="UP000032229">
    <property type="component" value="Chromosome"/>
</dbReference>
<accession>A0A0C5W6V8</accession>